<keyword evidence="8" id="KW-0677">Repeat</keyword>
<reference evidence="22" key="1">
    <citation type="journal article" date="2002" name="Science">
        <title>The draft genome of Ciona intestinalis: insights into chordate and vertebrate origins.</title>
        <authorList>
            <person name="Dehal P."/>
            <person name="Satou Y."/>
            <person name="Campbell R.K."/>
            <person name="Chapman J."/>
            <person name="Degnan B."/>
            <person name="De Tomaso A."/>
            <person name="Davidson B."/>
            <person name="Di Gregorio A."/>
            <person name="Gelpke M."/>
            <person name="Goodstein D.M."/>
            <person name="Harafuji N."/>
            <person name="Hastings K.E."/>
            <person name="Ho I."/>
            <person name="Hotta K."/>
            <person name="Huang W."/>
            <person name="Kawashima T."/>
            <person name="Lemaire P."/>
            <person name="Martinez D."/>
            <person name="Meinertzhagen I.A."/>
            <person name="Necula S."/>
            <person name="Nonaka M."/>
            <person name="Putnam N."/>
            <person name="Rash S."/>
            <person name="Saiga H."/>
            <person name="Satake M."/>
            <person name="Terry A."/>
            <person name="Yamada L."/>
            <person name="Wang H.G."/>
            <person name="Awazu S."/>
            <person name="Azumi K."/>
            <person name="Boore J."/>
            <person name="Branno M."/>
            <person name="Chin-Bow S."/>
            <person name="DeSantis R."/>
            <person name="Doyle S."/>
            <person name="Francino P."/>
            <person name="Keys D.N."/>
            <person name="Haga S."/>
            <person name="Hayashi H."/>
            <person name="Hino K."/>
            <person name="Imai K.S."/>
            <person name="Inaba K."/>
            <person name="Kano S."/>
            <person name="Kobayashi K."/>
            <person name="Kobayashi M."/>
            <person name="Lee B.I."/>
            <person name="Makabe K.W."/>
            <person name="Manohar C."/>
            <person name="Matassi G."/>
            <person name="Medina M."/>
            <person name="Mochizuki Y."/>
            <person name="Mount S."/>
            <person name="Morishita T."/>
            <person name="Miura S."/>
            <person name="Nakayama A."/>
            <person name="Nishizaka S."/>
            <person name="Nomoto H."/>
            <person name="Ohta F."/>
            <person name="Oishi K."/>
            <person name="Rigoutsos I."/>
            <person name="Sano M."/>
            <person name="Sasaki A."/>
            <person name="Sasakura Y."/>
            <person name="Shoguchi E."/>
            <person name="Shin-i T."/>
            <person name="Spagnuolo A."/>
            <person name="Stainier D."/>
            <person name="Suzuki M.M."/>
            <person name="Tassy O."/>
            <person name="Takatori N."/>
            <person name="Tokuoka M."/>
            <person name="Yagi K."/>
            <person name="Yoshizaki F."/>
            <person name="Wada S."/>
            <person name="Zhang C."/>
            <person name="Hyatt P.D."/>
            <person name="Larimer F."/>
            <person name="Detter C."/>
            <person name="Doggett N."/>
            <person name="Glavina T."/>
            <person name="Hawkins T."/>
            <person name="Richardson P."/>
            <person name="Lucas S."/>
            <person name="Kohara Y."/>
            <person name="Levine M."/>
            <person name="Satoh N."/>
            <person name="Rokhsar D.S."/>
        </authorList>
    </citation>
    <scope>NUCLEOTIDE SEQUENCE [LARGE SCALE GENOMIC DNA]</scope>
</reference>
<dbReference type="CDD" id="cd00054">
    <property type="entry name" value="EGF_CA"/>
    <property type="match status" value="1"/>
</dbReference>
<keyword evidence="13" id="KW-0413">Isomerase</keyword>
<evidence type="ECO:0000256" key="5">
    <source>
        <dbReference type="ARBA" id="ARBA00022536"/>
    </source>
</evidence>
<evidence type="ECO:0000256" key="11">
    <source>
        <dbReference type="ARBA" id="ARBA00023136"/>
    </source>
</evidence>
<dbReference type="InterPro" id="IPR021852">
    <property type="entry name" value="DUF3456"/>
</dbReference>
<keyword evidence="7 19" id="KW-0732">Signal</keyword>
<accession>F6V3T4</accession>
<dbReference type="GO" id="GO:0003756">
    <property type="term" value="F:protein disulfide isomerase activity"/>
    <property type="evidence" value="ECO:0007669"/>
    <property type="project" value="UniProtKB-EC"/>
</dbReference>
<feature type="disulfide bond" evidence="17">
    <location>
        <begin position="162"/>
        <end position="171"/>
    </location>
</feature>
<dbReference type="Gene3D" id="2.10.25.10">
    <property type="entry name" value="Laminin"/>
    <property type="match status" value="2"/>
</dbReference>
<dbReference type="Ensembl" id="ENSCINT00000024894.2">
    <property type="protein sequence ID" value="ENSCINP00000024648.2"/>
    <property type="gene ID" value="ENSCING00000008688.3"/>
</dbReference>
<keyword evidence="9" id="KW-0106">Calcium</keyword>
<reference evidence="21" key="3">
    <citation type="submission" date="2025-09" db="UniProtKB">
        <authorList>
            <consortium name="Ensembl"/>
        </authorList>
    </citation>
    <scope>IDENTIFICATION</scope>
</reference>
<dbReference type="InParanoid" id="F6V3T4"/>
<protein>
    <recommendedName>
        <fullName evidence="4">protein disulfide-isomerase</fullName>
        <ecNumber evidence="4">5.3.4.1</ecNumber>
    </recommendedName>
    <alternativeName>
        <fullName evidence="16">Cysteine-rich with EGF-like domain protein 1</fullName>
    </alternativeName>
</protein>
<dbReference type="AlphaFoldDB" id="F6V3T4"/>
<evidence type="ECO:0000256" key="18">
    <source>
        <dbReference type="SAM" id="Phobius"/>
    </source>
</evidence>
<dbReference type="Pfam" id="PF11938">
    <property type="entry name" value="DUF3456"/>
    <property type="match status" value="2"/>
</dbReference>
<dbReference type="GO" id="GO:0016020">
    <property type="term" value="C:membrane"/>
    <property type="evidence" value="ECO:0007669"/>
    <property type="project" value="UniProtKB-SubCell"/>
</dbReference>
<dbReference type="SMART" id="SM00179">
    <property type="entry name" value="EGF_CA"/>
    <property type="match status" value="2"/>
</dbReference>
<dbReference type="PROSITE" id="PS50026">
    <property type="entry name" value="EGF_3"/>
    <property type="match status" value="2"/>
</dbReference>
<keyword evidence="6 18" id="KW-0812">Transmembrane</keyword>
<dbReference type="SUPFAM" id="SSF57184">
    <property type="entry name" value="Growth factor receptor domain"/>
    <property type="match status" value="1"/>
</dbReference>
<comment type="function">
    <text evidence="15">Protein disulfide isomerase. Promotes the localization of acetylcholine receptors (AChRs) to the plasma membrane.</text>
</comment>
<evidence type="ECO:0000256" key="7">
    <source>
        <dbReference type="ARBA" id="ARBA00022729"/>
    </source>
</evidence>
<dbReference type="Pfam" id="PF07645">
    <property type="entry name" value="EGF_CA"/>
    <property type="match status" value="2"/>
</dbReference>
<proteinExistence type="inferred from homology"/>
<evidence type="ECO:0000256" key="3">
    <source>
        <dbReference type="ARBA" id="ARBA00005897"/>
    </source>
</evidence>
<name>F6V3T4_CIOIN</name>
<dbReference type="InterPro" id="IPR050751">
    <property type="entry name" value="ECM_structural_protein"/>
</dbReference>
<dbReference type="PROSITE" id="PS00022">
    <property type="entry name" value="EGF_1"/>
    <property type="match status" value="1"/>
</dbReference>
<evidence type="ECO:0000256" key="17">
    <source>
        <dbReference type="PROSITE-ProRule" id="PRU00076"/>
    </source>
</evidence>
<sequence>MGVLCYTFLAITLLFSFTNAATDCEVCEKLAVAFMKGLENTEGKNFEGGDVDWEEKNLKYKTSETRLIEILEKVCEKSDFKCNKLLEEQEEAIETWYKKFRENEDKPLRTYLCITTVNACCPENKFGDKCEECPKGNSDEICFGRGKCEGAGDREGSGKCVCDSEYTGDVCDKCADHHFEIHSNDTYILCKSCHPSCDTCTGENATECIACRDGFKEEEVDGVKRCVDINECVEQQNLCGDGEYCANTAGSYKCEVCSKVCDKCFGPSHRHCYSCKPGSIMRMPYMCQDIDECSSGAVCLGMYEVCVNTPGHYKCECARFFRRDPVSNQCQPDPAIYSRYVPKRNENEENKDDIQQLSVALIICLIGTMAASGNICWTLLFFLSILFSGMWWASDKTDRIATSLARSY</sequence>
<dbReference type="PANTHER" id="PTHR24034">
    <property type="entry name" value="EGF-LIKE DOMAIN-CONTAINING PROTEIN"/>
    <property type="match status" value="1"/>
</dbReference>
<keyword evidence="22" id="KW-1185">Reference proteome</keyword>
<comment type="catalytic activity">
    <reaction evidence="1">
        <text>Catalyzes the rearrangement of -S-S- bonds in proteins.</text>
        <dbReference type="EC" id="5.3.4.1"/>
    </reaction>
</comment>
<dbReference type="FunFam" id="2.10.25.10:FF:000038">
    <property type="entry name" value="Fibrillin 2"/>
    <property type="match status" value="1"/>
</dbReference>
<dbReference type="PROSITE" id="PS01248">
    <property type="entry name" value="EGF_LAM_1"/>
    <property type="match status" value="1"/>
</dbReference>
<dbReference type="PROSITE" id="PS00010">
    <property type="entry name" value="ASX_HYDROXYL"/>
    <property type="match status" value="1"/>
</dbReference>
<evidence type="ECO:0000256" key="9">
    <source>
        <dbReference type="ARBA" id="ARBA00022837"/>
    </source>
</evidence>
<keyword evidence="10 18" id="KW-1133">Transmembrane helix</keyword>
<comment type="subcellular location">
    <subcellularLocation>
        <location evidence="2">Membrane</location>
        <topology evidence="2">Multi-pass membrane protein</topology>
    </subcellularLocation>
</comment>
<evidence type="ECO:0000313" key="22">
    <source>
        <dbReference type="Proteomes" id="UP000008144"/>
    </source>
</evidence>
<evidence type="ECO:0000256" key="6">
    <source>
        <dbReference type="ARBA" id="ARBA00022692"/>
    </source>
</evidence>
<dbReference type="InterPro" id="IPR000742">
    <property type="entry name" value="EGF"/>
</dbReference>
<comment type="similarity">
    <text evidence="3">Belongs to the CRELD family.</text>
</comment>
<feature type="transmembrane region" description="Helical" evidence="18">
    <location>
        <begin position="359"/>
        <end position="387"/>
    </location>
</feature>
<evidence type="ECO:0000256" key="19">
    <source>
        <dbReference type="SAM" id="SignalP"/>
    </source>
</evidence>
<dbReference type="GeneTree" id="ENSGT00940000168184"/>
<dbReference type="InterPro" id="IPR009030">
    <property type="entry name" value="Growth_fac_rcpt_cys_sf"/>
</dbReference>
<dbReference type="FunCoup" id="F6V3T4">
    <property type="interactions" value="125"/>
</dbReference>
<evidence type="ECO:0000256" key="15">
    <source>
        <dbReference type="ARBA" id="ARBA00049626"/>
    </source>
</evidence>
<dbReference type="EC" id="5.3.4.1" evidence="4"/>
<dbReference type="GO" id="GO:0005509">
    <property type="term" value="F:calcium ion binding"/>
    <property type="evidence" value="ECO:0007669"/>
    <property type="project" value="InterPro"/>
</dbReference>
<dbReference type="InterPro" id="IPR049883">
    <property type="entry name" value="NOTCH1_EGF-like"/>
</dbReference>
<feature type="domain" description="EGF-like" evidence="20">
    <location>
        <begin position="131"/>
        <end position="172"/>
    </location>
</feature>
<dbReference type="SMART" id="SM00261">
    <property type="entry name" value="FU"/>
    <property type="match status" value="2"/>
</dbReference>
<evidence type="ECO:0000256" key="13">
    <source>
        <dbReference type="ARBA" id="ARBA00023235"/>
    </source>
</evidence>
<reference evidence="21" key="2">
    <citation type="submission" date="2025-08" db="UniProtKB">
        <authorList>
            <consortium name="Ensembl"/>
        </authorList>
    </citation>
    <scope>IDENTIFICATION</scope>
</reference>
<evidence type="ECO:0000256" key="8">
    <source>
        <dbReference type="ARBA" id="ARBA00022737"/>
    </source>
</evidence>
<evidence type="ECO:0000256" key="4">
    <source>
        <dbReference type="ARBA" id="ARBA00012723"/>
    </source>
</evidence>
<dbReference type="Proteomes" id="UP000008144">
    <property type="component" value="Unassembled WGS sequence"/>
</dbReference>
<evidence type="ECO:0000259" key="20">
    <source>
        <dbReference type="PROSITE" id="PS50026"/>
    </source>
</evidence>
<dbReference type="InterPro" id="IPR000152">
    <property type="entry name" value="EGF-type_Asp/Asn_hydroxyl_site"/>
</dbReference>
<dbReference type="InterPro" id="IPR006212">
    <property type="entry name" value="Furin_repeat"/>
</dbReference>
<dbReference type="STRING" id="7719.ENSCINP00000024648"/>
<comment type="caution">
    <text evidence="17">Lacks conserved residue(s) required for the propagation of feature annotation.</text>
</comment>
<dbReference type="OMA" id="TDNFNKG"/>
<keyword evidence="12 17" id="KW-1015">Disulfide bond</keyword>
<dbReference type="CDD" id="cd00064">
    <property type="entry name" value="FU"/>
    <property type="match status" value="1"/>
</dbReference>
<feature type="domain" description="EGF-like" evidence="20">
    <location>
        <begin position="289"/>
        <end position="331"/>
    </location>
</feature>
<evidence type="ECO:0000256" key="2">
    <source>
        <dbReference type="ARBA" id="ARBA00004141"/>
    </source>
</evidence>
<feature type="chain" id="PRO_5003348401" description="protein disulfide-isomerase" evidence="19">
    <location>
        <begin position="21"/>
        <end position="408"/>
    </location>
</feature>
<dbReference type="InterPro" id="IPR018097">
    <property type="entry name" value="EGF_Ca-bd_CS"/>
</dbReference>
<evidence type="ECO:0000256" key="14">
    <source>
        <dbReference type="ARBA" id="ARBA00023284"/>
    </source>
</evidence>
<dbReference type="HOGENOM" id="CLU_038974_1_1_1"/>
<organism evidence="21 22">
    <name type="scientific">Ciona intestinalis</name>
    <name type="common">Transparent sea squirt</name>
    <name type="synonym">Ascidia intestinalis</name>
    <dbReference type="NCBI Taxonomy" id="7719"/>
    <lineage>
        <taxon>Eukaryota</taxon>
        <taxon>Metazoa</taxon>
        <taxon>Chordata</taxon>
        <taxon>Tunicata</taxon>
        <taxon>Ascidiacea</taxon>
        <taxon>Phlebobranchia</taxon>
        <taxon>Cionidae</taxon>
        <taxon>Ciona</taxon>
    </lineage>
</organism>
<feature type="signal peptide" evidence="19">
    <location>
        <begin position="1"/>
        <end position="20"/>
    </location>
</feature>
<keyword evidence="5 17" id="KW-0245">EGF-like domain</keyword>
<evidence type="ECO:0000256" key="10">
    <source>
        <dbReference type="ARBA" id="ARBA00022989"/>
    </source>
</evidence>
<evidence type="ECO:0000256" key="16">
    <source>
        <dbReference type="ARBA" id="ARBA00049822"/>
    </source>
</evidence>
<keyword evidence="11 18" id="KW-0472">Membrane</keyword>
<evidence type="ECO:0000313" key="21">
    <source>
        <dbReference type="Ensembl" id="ENSCINP00000024648.2"/>
    </source>
</evidence>
<dbReference type="InterPro" id="IPR001881">
    <property type="entry name" value="EGF-like_Ca-bd_dom"/>
</dbReference>
<keyword evidence="14" id="KW-0676">Redox-active center</keyword>
<dbReference type="PANTHER" id="PTHR24034:SF148">
    <property type="entry name" value="RE58433P"/>
    <property type="match status" value="1"/>
</dbReference>
<dbReference type="SMART" id="SM00181">
    <property type="entry name" value="EGF"/>
    <property type="match status" value="4"/>
</dbReference>
<evidence type="ECO:0000256" key="12">
    <source>
        <dbReference type="ARBA" id="ARBA00023157"/>
    </source>
</evidence>
<dbReference type="InterPro" id="IPR002049">
    <property type="entry name" value="LE_dom"/>
</dbReference>
<evidence type="ECO:0000256" key="1">
    <source>
        <dbReference type="ARBA" id="ARBA00001182"/>
    </source>
</evidence>
<dbReference type="PROSITE" id="PS01187">
    <property type="entry name" value="EGF_CA"/>
    <property type="match status" value="2"/>
</dbReference>